<organism evidence="2 3">
    <name type="scientific">Bifidobacterium reuteri DSM 23975</name>
    <dbReference type="NCBI Taxonomy" id="1437610"/>
    <lineage>
        <taxon>Bacteria</taxon>
        <taxon>Bacillati</taxon>
        <taxon>Actinomycetota</taxon>
        <taxon>Actinomycetes</taxon>
        <taxon>Bifidobacteriales</taxon>
        <taxon>Bifidobacteriaceae</taxon>
        <taxon>Bifidobacterium</taxon>
    </lineage>
</organism>
<dbReference type="eggNOG" id="ENOG5032828">
    <property type="taxonomic scope" value="Bacteria"/>
</dbReference>
<evidence type="ECO:0000256" key="1">
    <source>
        <dbReference type="SAM" id="MobiDB-lite"/>
    </source>
</evidence>
<sequence>MGFPVQNLIVQKRTAKHKAGPLDAPVALYNPDGTPFKAGSDAPTTIPQGALVPGAGIDLVRDTDSGVITASVKAKGITAGMLADGVAVSGPKGDKGDPGTPGAKGATGAPGPAGKSVTKLALTTDAAGKVTGGTVTFSDDTTAQVTVTTATAPAGDQPADQPSAIG</sequence>
<feature type="region of interest" description="Disordered" evidence="1">
    <location>
        <begin position="89"/>
        <end position="116"/>
    </location>
</feature>
<reference evidence="2 3" key="1">
    <citation type="submission" date="2014-03" db="EMBL/GenBank/DDBJ databases">
        <title>Genomics of Bifidobacteria.</title>
        <authorList>
            <person name="Ventura M."/>
            <person name="Milani C."/>
            <person name="Lugli G.A."/>
        </authorList>
    </citation>
    <scope>NUCLEOTIDE SEQUENCE [LARGE SCALE GENOMIC DNA]</scope>
    <source>
        <strain evidence="2 3">DSM 23975</strain>
    </source>
</reference>
<dbReference type="OrthoDB" id="3241852at2"/>
<dbReference type="AlphaFoldDB" id="A0A087CSG4"/>
<name>A0A087CSG4_9BIFI</name>
<gene>
    <name evidence="2" type="ORF">BREU_1383</name>
</gene>
<dbReference type="EMBL" id="JGZK01000005">
    <property type="protein sequence ID" value="KFI86214.1"/>
    <property type="molecule type" value="Genomic_DNA"/>
</dbReference>
<feature type="compositionally biased region" description="Low complexity" evidence="1">
    <location>
        <begin position="98"/>
        <end position="115"/>
    </location>
</feature>
<evidence type="ECO:0000313" key="3">
    <source>
        <dbReference type="Proteomes" id="UP000028984"/>
    </source>
</evidence>
<protein>
    <submittedName>
        <fullName evidence="2">Uncharacterized protein</fullName>
    </submittedName>
</protein>
<dbReference type="RefSeq" id="WP_140490555.1">
    <property type="nucleotide sequence ID" value="NZ_JDUW01000030.1"/>
</dbReference>
<proteinExistence type="predicted"/>
<keyword evidence="3" id="KW-1185">Reference proteome</keyword>
<dbReference type="Gene3D" id="1.20.5.320">
    <property type="entry name" value="6-Phosphogluconate Dehydrogenase, domain 3"/>
    <property type="match status" value="1"/>
</dbReference>
<dbReference type="Proteomes" id="UP000028984">
    <property type="component" value="Unassembled WGS sequence"/>
</dbReference>
<accession>A0A087CSG4</accession>
<evidence type="ECO:0000313" key="2">
    <source>
        <dbReference type="EMBL" id="KFI86214.1"/>
    </source>
</evidence>
<dbReference type="STRING" id="1437610.BREU_1383"/>
<comment type="caution">
    <text evidence="2">The sequence shown here is derived from an EMBL/GenBank/DDBJ whole genome shotgun (WGS) entry which is preliminary data.</text>
</comment>